<evidence type="ECO:0000256" key="3">
    <source>
        <dbReference type="ARBA" id="ARBA00022801"/>
    </source>
</evidence>
<gene>
    <name evidence="8" type="primary">pth</name>
    <name evidence="9" type="ORF">B7R76_04005</name>
</gene>
<evidence type="ECO:0000256" key="8">
    <source>
        <dbReference type="HAMAP-Rule" id="MF_00083"/>
    </source>
</evidence>
<feature type="binding site" evidence="8">
    <location>
        <position position="69"/>
    </location>
    <ligand>
        <name>tRNA</name>
        <dbReference type="ChEBI" id="CHEBI:17843"/>
    </ligand>
</feature>
<dbReference type="FunFam" id="3.40.50.1470:FF:000001">
    <property type="entry name" value="Peptidyl-tRNA hydrolase"/>
    <property type="match status" value="1"/>
</dbReference>
<dbReference type="Gene3D" id="3.40.50.1470">
    <property type="entry name" value="Peptidyl-tRNA hydrolase"/>
    <property type="match status" value="1"/>
</dbReference>
<comment type="subcellular location">
    <subcellularLocation>
        <location evidence="8">Cytoplasm</location>
    </subcellularLocation>
</comment>
<dbReference type="RefSeq" id="WP_012993874.1">
    <property type="nucleotide sequence ID" value="NZ_NBZD01000002.1"/>
</dbReference>
<feature type="binding site" evidence="8">
    <location>
        <position position="17"/>
    </location>
    <ligand>
        <name>tRNA</name>
        <dbReference type="ChEBI" id="CHEBI:17843"/>
    </ligand>
</feature>
<name>A0A2J8B2G8_9FIRM</name>
<comment type="similarity">
    <text evidence="5 8">Belongs to the PTH family.</text>
</comment>
<dbReference type="PANTHER" id="PTHR17224">
    <property type="entry name" value="PEPTIDYL-TRNA HYDROLASE"/>
    <property type="match status" value="1"/>
</dbReference>
<dbReference type="Proteomes" id="UP000236394">
    <property type="component" value="Unassembled WGS sequence"/>
</dbReference>
<keyword evidence="3 8" id="KW-0378">Hydrolase</keyword>
<comment type="function">
    <text evidence="8">Catalyzes the release of premature peptidyl moieties from peptidyl-tRNA molecules trapped in stalled 50S ribosomal subunits, and thus maintains levels of free tRNAs and 50S ribosomes.</text>
</comment>
<reference evidence="10" key="1">
    <citation type="submission" date="2017-04" db="EMBL/GenBank/DDBJ databases">
        <authorList>
            <person name="Bumgarner R.E."/>
            <person name="Fredricks D.N."/>
            <person name="Srinivasan S."/>
        </authorList>
    </citation>
    <scope>NUCLEOTIDE SEQUENCE [LARGE SCALE GENOMIC DNA]</scope>
    <source>
        <strain evidence="10">KA00405</strain>
    </source>
</reference>
<dbReference type="SUPFAM" id="SSF53178">
    <property type="entry name" value="Peptidyl-tRNA hydrolase-like"/>
    <property type="match status" value="1"/>
</dbReference>
<comment type="catalytic activity">
    <reaction evidence="6 8">
        <text>an N-acyl-L-alpha-aminoacyl-tRNA + H2O = an N-acyl-L-amino acid + a tRNA + H(+)</text>
        <dbReference type="Rhea" id="RHEA:54448"/>
        <dbReference type="Rhea" id="RHEA-COMP:10123"/>
        <dbReference type="Rhea" id="RHEA-COMP:13883"/>
        <dbReference type="ChEBI" id="CHEBI:15377"/>
        <dbReference type="ChEBI" id="CHEBI:15378"/>
        <dbReference type="ChEBI" id="CHEBI:59874"/>
        <dbReference type="ChEBI" id="CHEBI:78442"/>
        <dbReference type="ChEBI" id="CHEBI:138191"/>
        <dbReference type="EC" id="3.1.1.29"/>
    </reaction>
</comment>
<dbReference type="GO" id="GO:0072344">
    <property type="term" value="P:rescue of stalled ribosome"/>
    <property type="evidence" value="ECO:0007669"/>
    <property type="project" value="UniProtKB-UniRule"/>
</dbReference>
<accession>A0A2J8B2G8</accession>
<evidence type="ECO:0000313" key="10">
    <source>
        <dbReference type="Proteomes" id="UP000236394"/>
    </source>
</evidence>
<dbReference type="AlphaFoldDB" id="A0A2J8B2G8"/>
<comment type="function">
    <text evidence="8">Hydrolyzes ribosome-free peptidyl-tRNAs (with 1 or more amino acids incorporated), which drop off the ribosome during protein synthesis, or as a result of ribosome stalling.</text>
</comment>
<dbReference type="GO" id="GO:0006515">
    <property type="term" value="P:protein quality control for misfolded or incompletely synthesized proteins"/>
    <property type="evidence" value="ECO:0007669"/>
    <property type="project" value="UniProtKB-UniRule"/>
</dbReference>
<dbReference type="GO" id="GO:0000049">
    <property type="term" value="F:tRNA binding"/>
    <property type="evidence" value="ECO:0007669"/>
    <property type="project" value="UniProtKB-UniRule"/>
</dbReference>
<protein>
    <recommendedName>
        <fullName evidence="7 8">Peptidyl-tRNA hydrolase</fullName>
        <shortName evidence="8">Pth</shortName>
        <ecNumber evidence="1 8">3.1.1.29</ecNumber>
    </recommendedName>
</protein>
<dbReference type="PROSITE" id="PS01196">
    <property type="entry name" value="PEPT_TRNA_HYDROL_2"/>
    <property type="match status" value="1"/>
</dbReference>
<evidence type="ECO:0000256" key="2">
    <source>
        <dbReference type="ARBA" id="ARBA00022555"/>
    </source>
</evidence>
<comment type="caution">
    <text evidence="9">The sequence shown here is derived from an EMBL/GenBank/DDBJ whole genome shotgun (WGS) entry which is preliminary data.</text>
</comment>
<evidence type="ECO:0000256" key="7">
    <source>
        <dbReference type="ARBA" id="ARBA00050038"/>
    </source>
</evidence>
<dbReference type="Pfam" id="PF01195">
    <property type="entry name" value="Pept_tRNA_hydro"/>
    <property type="match status" value="1"/>
</dbReference>
<keyword evidence="4 8" id="KW-0694">RNA-binding</keyword>
<dbReference type="InterPro" id="IPR001328">
    <property type="entry name" value="Pept_tRNA_hydro"/>
</dbReference>
<dbReference type="GO" id="GO:0005737">
    <property type="term" value="C:cytoplasm"/>
    <property type="evidence" value="ECO:0007669"/>
    <property type="project" value="UniProtKB-SubCell"/>
</dbReference>
<feature type="active site" description="Proton acceptor" evidence="8">
    <location>
        <position position="22"/>
    </location>
</feature>
<evidence type="ECO:0000256" key="5">
    <source>
        <dbReference type="ARBA" id="ARBA00038063"/>
    </source>
</evidence>
<dbReference type="OMA" id="PNTYMNL"/>
<feature type="binding site" evidence="8">
    <location>
        <position position="67"/>
    </location>
    <ligand>
        <name>tRNA</name>
        <dbReference type="ChEBI" id="CHEBI:17843"/>
    </ligand>
</feature>
<evidence type="ECO:0000313" key="9">
    <source>
        <dbReference type="EMBL" id="PNH18951.1"/>
    </source>
</evidence>
<dbReference type="InterPro" id="IPR018171">
    <property type="entry name" value="Pept_tRNA_hydro_CS"/>
</dbReference>
<dbReference type="CDD" id="cd00462">
    <property type="entry name" value="PTH"/>
    <property type="match status" value="1"/>
</dbReference>
<feature type="site" description="Discriminates between blocked and unblocked aminoacyl-tRNA" evidence="8">
    <location>
        <position position="12"/>
    </location>
</feature>
<keyword evidence="2 8" id="KW-0820">tRNA-binding</keyword>
<comment type="subunit">
    <text evidence="8">Monomer.</text>
</comment>
<evidence type="ECO:0000256" key="6">
    <source>
        <dbReference type="ARBA" id="ARBA00048707"/>
    </source>
</evidence>
<dbReference type="InterPro" id="IPR036416">
    <property type="entry name" value="Pept_tRNA_hydro_sf"/>
</dbReference>
<dbReference type="PANTHER" id="PTHR17224:SF1">
    <property type="entry name" value="PEPTIDYL-TRNA HYDROLASE"/>
    <property type="match status" value="1"/>
</dbReference>
<dbReference type="EC" id="3.1.1.29" evidence="1 8"/>
<dbReference type="NCBIfam" id="TIGR00447">
    <property type="entry name" value="pth"/>
    <property type="match status" value="1"/>
</dbReference>
<organism evidence="9 10">
    <name type="scientific">Mageeibacillus indolicus</name>
    <dbReference type="NCBI Taxonomy" id="884684"/>
    <lineage>
        <taxon>Bacteria</taxon>
        <taxon>Bacillati</taxon>
        <taxon>Bacillota</taxon>
        <taxon>Clostridia</taxon>
        <taxon>Eubacteriales</taxon>
        <taxon>Oscillospiraceae</taxon>
        <taxon>Mageeibacillus</taxon>
    </lineage>
</organism>
<feature type="binding site" evidence="8">
    <location>
        <position position="115"/>
    </location>
    <ligand>
        <name>tRNA</name>
        <dbReference type="ChEBI" id="CHEBI:17843"/>
    </ligand>
</feature>
<feature type="site" description="Stabilizes the basic form of H active site to accept a proton" evidence="8">
    <location>
        <position position="94"/>
    </location>
</feature>
<evidence type="ECO:0000256" key="4">
    <source>
        <dbReference type="ARBA" id="ARBA00022884"/>
    </source>
</evidence>
<dbReference type="GO" id="GO:0004045">
    <property type="term" value="F:peptidyl-tRNA hydrolase activity"/>
    <property type="evidence" value="ECO:0007669"/>
    <property type="project" value="UniProtKB-UniRule"/>
</dbReference>
<sequence>MDSLNVIVGLGNPGPKYCRTWHNCGFMALEYLAQKYDIPIRTAKHKSLIGKGIIVGKPTLLVCPQTFMNLSGEAVRAIRDFYKLPLDKIMIVYDDLDLPVGATRLRLQGSAGTHNGMRSIVQQLGSGDFPRMRLGIGPKPEYLPLVDYVLSKVGKAQEKPLFAAIEHAAAGLEAWLSGDIDSAMRLSNGKWM</sequence>
<keyword evidence="8" id="KW-0963">Cytoplasm</keyword>
<dbReference type="HAMAP" id="MF_00083">
    <property type="entry name" value="Pept_tRNA_hydro_bact"/>
    <property type="match status" value="1"/>
</dbReference>
<evidence type="ECO:0000256" key="1">
    <source>
        <dbReference type="ARBA" id="ARBA00013260"/>
    </source>
</evidence>
<dbReference type="EMBL" id="NBZD01000002">
    <property type="protein sequence ID" value="PNH18951.1"/>
    <property type="molecule type" value="Genomic_DNA"/>
</dbReference>
<proteinExistence type="inferred from homology"/>